<feature type="transmembrane region" description="Helical" evidence="7">
    <location>
        <begin position="356"/>
        <end position="377"/>
    </location>
</feature>
<dbReference type="GeneID" id="67368158"/>
<reference evidence="9 12" key="1">
    <citation type="submission" date="2018-06" db="EMBL/GenBank/DDBJ databases">
        <authorList>
            <consortium name="Pathogen Informatics"/>
            <person name="Doyle S."/>
        </authorList>
    </citation>
    <scope>NUCLEOTIDE SEQUENCE [LARGE SCALE GENOMIC DNA]</scope>
    <source>
        <strain evidence="9 12">NCTC10638</strain>
    </source>
</reference>
<evidence type="ECO:0000256" key="7">
    <source>
        <dbReference type="SAM" id="Phobius"/>
    </source>
</evidence>
<feature type="transmembrane region" description="Helical" evidence="7">
    <location>
        <begin position="34"/>
        <end position="54"/>
    </location>
</feature>
<comment type="subcellular location">
    <subcellularLocation>
        <location evidence="1">Endomembrane system</location>
        <topology evidence="1">Multi-pass membrane protein</topology>
    </subcellularLocation>
</comment>
<keyword evidence="3" id="KW-0813">Transport</keyword>
<evidence type="ECO:0000256" key="3">
    <source>
        <dbReference type="ARBA" id="ARBA00022448"/>
    </source>
</evidence>
<evidence type="ECO:0000256" key="4">
    <source>
        <dbReference type="ARBA" id="ARBA00022692"/>
    </source>
</evidence>
<keyword evidence="6 7" id="KW-0472">Membrane</keyword>
<gene>
    <name evidence="11" type="ORF">FEA53_00440</name>
    <name evidence="10" type="ORF">FEB89_00445</name>
    <name evidence="9" type="ORF">NCTC10638_00094</name>
</gene>
<dbReference type="EMBL" id="UGPN01000002">
    <property type="protein sequence ID" value="STY58958.1"/>
    <property type="molecule type" value="Genomic_DNA"/>
</dbReference>
<sequence length="388" mass="41815">MTNLLLAIIYLSFISLGLPDAILGSAWPSMHQQLAVPLSYAGVVSMIMSIGTITSSLMSDKLTYHLGTGKVMVISVALTALALWGFSISDAFWILCLWAIPYGLGAGAVDAALNNYVAVHYASRHMSWLHCMWGVGASIGPHILGYALLQGRGWEAGYFTISMLQIGLTLMLFCSLPFWKLRKQITAEINHSAKPMSLKETLKIPGVKYGILAFFGYCGVEQTAGLWASSYFVMVKDVGLEQAAAFGSIFFIGITVGRGVSGFLTLKFSNRQMIKLGSALILVGIAILCLPLGKYVTLASLIIIGLGCAPIFPCLIHSTPAFFGEDKSQSVIGVQMASAYIGVLLLPPIFGFIANAISIQLLPLYLLLMFAIMAYAYRNLVRETSPSP</sequence>
<evidence type="ECO:0000256" key="1">
    <source>
        <dbReference type="ARBA" id="ARBA00004127"/>
    </source>
</evidence>
<dbReference type="Pfam" id="PF07690">
    <property type="entry name" value="MFS_1"/>
    <property type="match status" value="1"/>
</dbReference>
<feature type="transmembrane region" description="Helical" evidence="7">
    <location>
        <begin position="125"/>
        <end position="144"/>
    </location>
</feature>
<evidence type="ECO:0000313" key="9">
    <source>
        <dbReference type="EMBL" id="STY58958.1"/>
    </source>
</evidence>
<dbReference type="STRING" id="75985.WC39_02675"/>
<dbReference type="SUPFAM" id="SSF103473">
    <property type="entry name" value="MFS general substrate transporter"/>
    <property type="match status" value="1"/>
</dbReference>
<dbReference type="InterPro" id="IPR051788">
    <property type="entry name" value="MFS_Transporter"/>
</dbReference>
<evidence type="ECO:0000313" key="13">
    <source>
        <dbReference type="Proteomes" id="UP000315164"/>
    </source>
</evidence>
<evidence type="ECO:0000313" key="10">
    <source>
        <dbReference type="EMBL" id="TRB40452.1"/>
    </source>
</evidence>
<feature type="transmembrane region" description="Helical" evidence="7">
    <location>
        <begin position="245"/>
        <end position="266"/>
    </location>
</feature>
<dbReference type="Proteomes" id="UP000315164">
    <property type="component" value="Unassembled WGS sequence"/>
</dbReference>
<evidence type="ECO:0000256" key="5">
    <source>
        <dbReference type="ARBA" id="ARBA00022989"/>
    </source>
</evidence>
<accession>A0A248ZX13</accession>
<feature type="transmembrane region" description="Helical" evidence="7">
    <location>
        <begin position="299"/>
        <end position="318"/>
    </location>
</feature>
<evidence type="ECO:0000313" key="14">
    <source>
        <dbReference type="Proteomes" id="UP000318394"/>
    </source>
</evidence>
<feature type="domain" description="Major facilitator superfamily (MFS) profile" evidence="8">
    <location>
        <begin position="5"/>
        <end position="386"/>
    </location>
</feature>
<dbReference type="PANTHER" id="PTHR23514">
    <property type="entry name" value="BYPASS OF STOP CODON PROTEIN 6"/>
    <property type="match status" value="1"/>
</dbReference>
<protein>
    <submittedName>
        <fullName evidence="11">MFS transporter</fullName>
    </submittedName>
    <submittedName>
        <fullName evidence="9">Multidrug resistance protein</fullName>
    </submittedName>
</protein>
<comment type="similarity">
    <text evidence="2">Belongs to the major facilitator superfamily.</text>
</comment>
<dbReference type="OrthoDB" id="9795150at2"/>
<dbReference type="InterPro" id="IPR036259">
    <property type="entry name" value="MFS_trans_sf"/>
</dbReference>
<organism evidence="11 13">
    <name type="scientific">Mannheimia haemolytica</name>
    <name type="common">Pasteurella haemolytica</name>
    <dbReference type="NCBI Taxonomy" id="75985"/>
    <lineage>
        <taxon>Bacteria</taxon>
        <taxon>Pseudomonadati</taxon>
        <taxon>Pseudomonadota</taxon>
        <taxon>Gammaproteobacteria</taxon>
        <taxon>Pasteurellales</taxon>
        <taxon>Pasteurellaceae</taxon>
        <taxon>Mannheimia</taxon>
    </lineage>
</organism>
<dbReference type="EMBL" id="VAJI01000001">
    <property type="protein sequence ID" value="TRB40452.1"/>
    <property type="molecule type" value="Genomic_DNA"/>
</dbReference>
<dbReference type="InterPro" id="IPR011701">
    <property type="entry name" value="MFS"/>
</dbReference>
<feature type="transmembrane region" description="Helical" evidence="7">
    <location>
        <begin position="156"/>
        <end position="179"/>
    </location>
</feature>
<feature type="transmembrane region" description="Helical" evidence="7">
    <location>
        <begin position="209"/>
        <end position="233"/>
    </location>
</feature>
<dbReference type="PANTHER" id="PTHR23514:SF3">
    <property type="entry name" value="BYPASS OF STOP CODON PROTEIN 6"/>
    <property type="match status" value="1"/>
</dbReference>
<dbReference type="Proteomes" id="UP000254802">
    <property type="component" value="Unassembled WGS sequence"/>
</dbReference>
<feature type="transmembrane region" description="Helical" evidence="7">
    <location>
        <begin position="92"/>
        <end position="113"/>
    </location>
</feature>
<proteinExistence type="inferred from homology"/>
<keyword evidence="4 7" id="KW-0812">Transmembrane</keyword>
<dbReference type="GO" id="GO:0016020">
    <property type="term" value="C:membrane"/>
    <property type="evidence" value="ECO:0007669"/>
    <property type="project" value="TreeGrafter"/>
</dbReference>
<dbReference type="RefSeq" id="WP_006253755.1">
    <property type="nucleotide sequence ID" value="NZ_CP017491.1"/>
</dbReference>
<dbReference type="GO" id="GO:0012505">
    <property type="term" value="C:endomembrane system"/>
    <property type="evidence" value="ECO:0007669"/>
    <property type="project" value="UniProtKB-SubCell"/>
</dbReference>
<reference evidence="13 14" key="2">
    <citation type="journal article" date="2019" name="Vet. Microbiol.">
        <title>Genetic characterization of susceptible and multi-drug resistant Mannheimia haemolytica isolated from high-risk stocker calves prior to and after antimicrobial metaphylaxis.</title>
        <authorList>
            <person name="Snyder E.R."/>
            <person name="Alvarez-Narvaez S."/>
            <person name="Credille B.C."/>
        </authorList>
    </citation>
    <scope>NUCLEOTIDE SEQUENCE [LARGE SCALE GENOMIC DNA]</scope>
    <source>
        <strain evidence="11 13">UGA-R5-128-1</strain>
        <strain evidence="10 14">UGA-R7-163-1</strain>
    </source>
</reference>
<dbReference type="GO" id="GO:0022857">
    <property type="term" value="F:transmembrane transporter activity"/>
    <property type="evidence" value="ECO:0007669"/>
    <property type="project" value="InterPro"/>
</dbReference>
<dbReference type="PROSITE" id="PS50850">
    <property type="entry name" value="MFS"/>
    <property type="match status" value="1"/>
</dbReference>
<evidence type="ECO:0000256" key="2">
    <source>
        <dbReference type="ARBA" id="ARBA00008335"/>
    </source>
</evidence>
<evidence type="ECO:0000256" key="6">
    <source>
        <dbReference type="ARBA" id="ARBA00023136"/>
    </source>
</evidence>
<dbReference type="Proteomes" id="UP000318394">
    <property type="component" value="Unassembled WGS sequence"/>
</dbReference>
<evidence type="ECO:0000313" key="11">
    <source>
        <dbReference type="EMBL" id="TRB76283.1"/>
    </source>
</evidence>
<name>A0A248ZX13_MANHA</name>
<dbReference type="EMBL" id="VAJB01000001">
    <property type="protein sequence ID" value="TRB76283.1"/>
    <property type="molecule type" value="Genomic_DNA"/>
</dbReference>
<evidence type="ECO:0000259" key="8">
    <source>
        <dbReference type="PROSITE" id="PS50850"/>
    </source>
</evidence>
<feature type="transmembrane region" description="Helical" evidence="7">
    <location>
        <begin position="66"/>
        <end position="86"/>
    </location>
</feature>
<dbReference type="InterPro" id="IPR020846">
    <property type="entry name" value="MFS_dom"/>
</dbReference>
<feature type="transmembrane region" description="Helical" evidence="7">
    <location>
        <begin position="330"/>
        <end position="350"/>
    </location>
</feature>
<keyword evidence="14" id="KW-1185">Reference proteome</keyword>
<dbReference type="AlphaFoldDB" id="A0A248ZX13"/>
<dbReference type="Gene3D" id="1.20.1250.20">
    <property type="entry name" value="MFS general substrate transporter like domains"/>
    <property type="match status" value="2"/>
</dbReference>
<keyword evidence="5 7" id="KW-1133">Transmembrane helix</keyword>
<feature type="transmembrane region" description="Helical" evidence="7">
    <location>
        <begin position="273"/>
        <end position="293"/>
    </location>
</feature>
<evidence type="ECO:0000313" key="12">
    <source>
        <dbReference type="Proteomes" id="UP000254802"/>
    </source>
</evidence>